<proteinExistence type="predicted"/>
<dbReference type="EMBL" id="LFZN01000050">
    <property type="protein sequence ID" value="KXT01775.1"/>
    <property type="molecule type" value="Genomic_DNA"/>
</dbReference>
<reference evidence="1 2" key="1">
    <citation type="submission" date="2015-07" db="EMBL/GenBank/DDBJ databases">
        <title>Comparative genomics of the Sigatoka disease complex on banana suggests a link between parallel evolutionary changes in Pseudocercospora fijiensis and Pseudocercospora eumusae and increased virulence on the banana host.</title>
        <authorList>
            <person name="Chang T.-C."/>
            <person name="Salvucci A."/>
            <person name="Crous P.W."/>
            <person name="Stergiopoulos I."/>
        </authorList>
    </citation>
    <scope>NUCLEOTIDE SEQUENCE [LARGE SCALE GENOMIC DNA]</scope>
    <source>
        <strain evidence="1 2">CBS 114824</strain>
    </source>
</reference>
<keyword evidence="2" id="KW-1185">Reference proteome</keyword>
<name>A0A139HH11_9PEZI</name>
<sequence length="68" mass="7184">MTGIDTHAAGTADSLGAYLRKGLADEESLQTAEGQAWDTEICIGAQWASLTFLALTQQQATLLDCPIT</sequence>
<evidence type="ECO:0000313" key="2">
    <source>
        <dbReference type="Proteomes" id="UP000070133"/>
    </source>
</evidence>
<organism evidence="1 2">
    <name type="scientific">Pseudocercospora eumusae</name>
    <dbReference type="NCBI Taxonomy" id="321146"/>
    <lineage>
        <taxon>Eukaryota</taxon>
        <taxon>Fungi</taxon>
        <taxon>Dikarya</taxon>
        <taxon>Ascomycota</taxon>
        <taxon>Pezizomycotina</taxon>
        <taxon>Dothideomycetes</taxon>
        <taxon>Dothideomycetidae</taxon>
        <taxon>Mycosphaerellales</taxon>
        <taxon>Mycosphaerellaceae</taxon>
        <taxon>Pseudocercospora</taxon>
    </lineage>
</organism>
<dbReference type="OrthoDB" id="5376804at2759"/>
<gene>
    <name evidence="1" type="ORF">AC578_2031</name>
</gene>
<evidence type="ECO:0000313" key="1">
    <source>
        <dbReference type="EMBL" id="KXT01775.1"/>
    </source>
</evidence>
<protein>
    <submittedName>
        <fullName evidence="1">Uncharacterized protein</fullName>
    </submittedName>
</protein>
<dbReference type="AlphaFoldDB" id="A0A139HH11"/>
<dbReference type="Proteomes" id="UP000070133">
    <property type="component" value="Unassembled WGS sequence"/>
</dbReference>
<comment type="caution">
    <text evidence="1">The sequence shown here is derived from an EMBL/GenBank/DDBJ whole genome shotgun (WGS) entry which is preliminary data.</text>
</comment>
<accession>A0A139HH11</accession>